<gene>
    <name evidence="2" type="ORF">EVAR_16239_1</name>
</gene>
<accession>A0A4C1U5W0</accession>
<dbReference type="AlphaFoldDB" id="A0A4C1U5W0"/>
<proteinExistence type="predicted"/>
<feature type="compositionally biased region" description="Basic and acidic residues" evidence="1">
    <location>
        <begin position="8"/>
        <end position="21"/>
    </location>
</feature>
<evidence type="ECO:0000313" key="3">
    <source>
        <dbReference type="Proteomes" id="UP000299102"/>
    </source>
</evidence>
<feature type="region of interest" description="Disordered" evidence="1">
    <location>
        <begin position="1"/>
        <end position="47"/>
    </location>
</feature>
<dbReference type="Proteomes" id="UP000299102">
    <property type="component" value="Unassembled WGS sequence"/>
</dbReference>
<dbReference type="EMBL" id="BGZK01000131">
    <property type="protein sequence ID" value="GBP21691.1"/>
    <property type="molecule type" value="Genomic_DNA"/>
</dbReference>
<evidence type="ECO:0000313" key="2">
    <source>
        <dbReference type="EMBL" id="GBP21691.1"/>
    </source>
</evidence>
<evidence type="ECO:0000256" key="1">
    <source>
        <dbReference type="SAM" id="MobiDB-lite"/>
    </source>
</evidence>
<organism evidence="2 3">
    <name type="scientific">Eumeta variegata</name>
    <name type="common">Bagworm moth</name>
    <name type="synonym">Eumeta japonica</name>
    <dbReference type="NCBI Taxonomy" id="151549"/>
    <lineage>
        <taxon>Eukaryota</taxon>
        <taxon>Metazoa</taxon>
        <taxon>Ecdysozoa</taxon>
        <taxon>Arthropoda</taxon>
        <taxon>Hexapoda</taxon>
        <taxon>Insecta</taxon>
        <taxon>Pterygota</taxon>
        <taxon>Neoptera</taxon>
        <taxon>Endopterygota</taxon>
        <taxon>Lepidoptera</taxon>
        <taxon>Glossata</taxon>
        <taxon>Ditrysia</taxon>
        <taxon>Tineoidea</taxon>
        <taxon>Psychidae</taxon>
        <taxon>Oiketicinae</taxon>
        <taxon>Eumeta</taxon>
    </lineage>
</organism>
<comment type="caution">
    <text evidence="2">The sequence shown here is derived from an EMBL/GenBank/DDBJ whole genome shotgun (WGS) entry which is preliminary data.</text>
</comment>
<feature type="compositionally biased region" description="Basic and acidic residues" evidence="1">
    <location>
        <begin position="28"/>
        <end position="47"/>
    </location>
</feature>
<protein>
    <submittedName>
        <fullName evidence="2">Uncharacterized protein</fullName>
    </submittedName>
</protein>
<keyword evidence="3" id="KW-1185">Reference proteome</keyword>
<sequence>MDDSLLSPRERGSQKTDEGTLRRKRKEEKRGRKRQSDRLRAKGRVGEVEQERTGIGITIEVGIRIRVTSDLISKSRIKSRLLWEQSHGQKLI</sequence>
<reference evidence="2 3" key="1">
    <citation type="journal article" date="2019" name="Commun. Biol.">
        <title>The bagworm genome reveals a unique fibroin gene that provides high tensile strength.</title>
        <authorList>
            <person name="Kono N."/>
            <person name="Nakamura H."/>
            <person name="Ohtoshi R."/>
            <person name="Tomita M."/>
            <person name="Numata K."/>
            <person name="Arakawa K."/>
        </authorList>
    </citation>
    <scope>NUCLEOTIDE SEQUENCE [LARGE SCALE GENOMIC DNA]</scope>
</reference>
<name>A0A4C1U5W0_EUMVA</name>